<feature type="region of interest" description="Disordered" evidence="2">
    <location>
        <begin position="296"/>
        <end position="322"/>
    </location>
</feature>
<dbReference type="EMBL" id="CAJNOC010003995">
    <property type="protein sequence ID" value="CAF1005742.1"/>
    <property type="molecule type" value="Genomic_DNA"/>
</dbReference>
<comment type="caution">
    <text evidence="4">The sequence shown here is derived from an EMBL/GenBank/DDBJ whole genome shotgun (WGS) entry which is preliminary data.</text>
</comment>
<keyword evidence="1" id="KW-0175">Coiled coil</keyword>
<feature type="compositionally biased region" description="Polar residues" evidence="2">
    <location>
        <begin position="171"/>
        <end position="180"/>
    </location>
</feature>
<evidence type="ECO:0000313" key="5">
    <source>
        <dbReference type="Proteomes" id="UP000663879"/>
    </source>
</evidence>
<keyword evidence="5" id="KW-1185">Reference proteome</keyword>
<feature type="region of interest" description="Disordered" evidence="2">
    <location>
        <begin position="135"/>
        <end position="185"/>
    </location>
</feature>
<dbReference type="PROSITE" id="PS51896">
    <property type="entry name" value="ZF_C4H2"/>
    <property type="match status" value="1"/>
</dbReference>
<dbReference type="Pfam" id="PF10146">
    <property type="entry name" value="zf-C4H2"/>
    <property type="match status" value="1"/>
</dbReference>
<dbReference type="PANTHER" id="PTHR31058:SF2">
    <property type="entry name" value="ZINC FINGER C4H2 DOMAIN-CONTAINING PROTEIN"/>
    <property type="match status" value="1"/>
</dbReference>
<feature type="region of interest" description="Disordered" evidence="2">
    <location>
        <begin position="247"/>
        <end position="278"/>
    </location>
</feature>
<evidence type="ECO:0000256" key="1">
    <source>
        <dbReference type="SAM" id="Coils"/>
    </source>
</evidence>
<protein>
    <recommendedName>
        <fullName evidence="3">C4H2-type domain-containing protein</fullName>
    </recommendedName>
</protein>
<gene>
    <name evidence="4" type="ORF">OXX778_LOCUS16640</name>
</gene>
<dbReference type="OrthoDB" id="20865at2759"/>
<evidence type="ECO:0000259" key="3">
    <source>
        <dbReference type="PROSITE" id="PS51896"/>
    </source>
</evidence>
<feature type="coiled-coil region" evidence="1">
    <location>
        <begin position="33"/>
        <end position="88"/>
    </location>
</feature>
<accession>A0A814H7C6</accession>
<dbReference type="InterPro" id="IPR018482">
    <property type="entry name" value="Znf-C4H2"/>
</dbReference>
<sequence length="322" mass="37406">MNSHVYRIYCIIKIKTSELERIKSKLIEEVDFIETEAKTLESYESELDALIKEKLEQMEILRQIQDDIQTMENTIKQTIEEKKRSVQNAIQLHVDYEPLKHQINDLRESVGLDKLNDNLDISILENYLDKFNPFNQKSDKILPKNESTPSTSQREGFKISQKYPDREDNVKNTQPIQTSIPMPIFNPFTNFNQNLPGRMRQDFQQIQMNQSNQQKVSRPKSPSKVPQMTGQITSEEFNKHFNQFIMNQNKPSQPVPPQPPVTNSIPPPSYRQQPPPMKSCLSCNQQIHRNAPICPLCKAKSRSRNPKKPKKKNEQFSGSISP</sequence>
<evidence type="ECO:0000313" key="4">
    <source>
        <dbReference type="EMBL" id="CAF1005742.1"/>
    </source>
</evidence>
<feature type="compositionally biased region" description="Basic residues" evidence="2">
    <location>
        <begin position="299"/>
        <end position="311"/>
    </location>
</feature>
<dbReference type="InterPro" id="IPR044069">
    <property type="entry name" value="ZF_C4H2"/>
</dbReference>
<evidence type="ECO:0000256" key="2">
    <source>
        <dbReference type="SAM" id="MobiDB-lite"/>
    </source>
</evidence>
<dbReference type="GO" id="GO:0005634">
    <property type="term" value="C:nucleus"/>
    <property type="evidence" value="ECO:0007669"/>
    <property type="project" value="TreeGrafter"/>
</dbReference>
<feature type="domain" description="C4H2-type" evidence="3">
    <location>
        <begin position="272"/>
        <end position="314"/>
    </location>
</feature>
<proteinExistence type="predicted"/>
<dbReference type="GO" id="GO:0045666">
    <property type="term" value="P:positive regulation of neuron differentiation"/>
    <property type="evidence" value="ECO:0007669"/>
    <property type="project" value="TreeGrafter"/>
</dbReference>
<feature type="compositionally biased region" description="Polar residues" evidence="2">
    <location>
        <begin position="145"/>
        <end position="154"/>
    </location>
</feature>
<name>A0A814H7C6_9BILA</name>
<dbReference type="AlphaFoldDB" id="A0A814H7C6"/>
<dbReference type="Proteomes" id="UP000663879">
    <property type="component" value="Unassembled WGS sequence"/>
</dbReference>
<reference evidence="4" key="1">
    <citation type="submission" date="2021-02" db="EMBL/GenBank/DDBJ databases">
        <authorList>
            <person name="Nowell W R."/>
        </authorList>
    </citation>
    <scope>NUCLEOTIDE SEQUENCE</scope>
    <source>
        <strain evidence="4">Ploen Becks lab</strain>
    </source>
</reference>
<organism evidence="4 5">
    <name type="scientific">Brachionus calyciflorus</name>
    <dbReference type="NCBI Taxonomy" id="104777"/>
    <lineage>
        <taxon>Eukaryota</taxon>
        <taxon>Metazoa</taxon>
        <taxon>Spiralia</taxon>
        <taxon>Gnathifera</taxon>
        <taxon>Rotifera</taxon>
        <taxon>Eurotatoria</taxon>
        <taxon>Monogononta</taxon>
        <taxon>Pseudotrocha</taxon>
        <taxon>Ploima</taxon>
        <taxon>Brachionidae</taxon>
        <taxon>Brachionus</taxon>
    </lineage>
</organism>
<feature type="region of interest" description="Disordered" evidence="2">
    <location>
        <begin position="208"/>
        <end position="227"/>
    </location>
</feature>
<dbReference type="PANTHER" id="PTHR31058">
    <property type="entry name" value="ZINC FINGER C4H2 DOMAIN-CONTAINING PROTEIN"/>
    <property type="match status" value="1"/>
</dbReference>
<feature type="compositionally biased region" description="Pro residues" evidence="2">
    <location>
        <begin position="253"/>
        <end position="277"/>
    </location>
</feature>